<proteinExistence type="predicted"/>
<dbReference type="Proteomes" id="UP000277094">
    <property type="component" value="Unassembled WGS sequence"/>
</dbReference>
<reference evidence="3 4" key="1">
    <citation type="submission" date="2018-11" db="EMBL/GenBank/DDBJ databases">
        <authorList>
            <person name="Li F."/>
        </authorList>
    </citation>
    <scope>NUCLEOTIDE SEQUENCE [LARGE SCALE GENOMIC DNA]</scope>
    <source>
        <strain evidence="3 4">KIS18-7</strain>
    </source>
</reference>
<gene>
    <name evidence="3" type="ORF">EFL95_07865</name>
</gene>
<dbReference type="GO" id="GO:0016787">
    <property type="term" value="F:hydrolase activity"/>
    <property type="evidence" value="ECO:0007669"/>
    <property type="project" value="UniProtKB-KW"/>
</dbReference>
<evidence type="ECO:0000313" key="4">
    <source>
        <dbReference type="Proteomes" id="UP000277094"/>
    </source>
</evidence>
<dbReference type="InterPro" id="IPR013094">
    <property type="entry name" value="AB_hydrolase_3"/>
</dbReference>
<dbReference type="SUPFAM" id="SSF53474">
    <property type="entry name" value="alpha/beta-Hydrolases"/>
    <property type="match status" value="1"/>
</dbReference>
<dbReference type="PANTHER" id="PTHR48081">
    <property type="entry name" value="AB HYDROLASE SUPERFAMILY PROTEIN C4A8.06C"/>
    <property type="match status" value="1"/>
</dbReference>
<accession>A0A3N0DTK6</accession>
<keyword evidence="1 3" id="KW-0378">Hydrolase</keyword>
<evidence type="ECO:0000256" key="1">
    <source>
        <dbReference type="ARBA" id="ARBA00022801"/>
    </source>
</evidence>
<dbReference type="EMBL" id="RJSG01000002">
    <property type="protein sequence ID" value="RNL78957.1"/>
    <property type="molecule type" value="Genomic_DNA"/>
</dbReference>
<organism evidence="3 4">
    <name type="scientific">Nocardioides marmorisolisilvae</name>
    <dbReference type="NCBI Taxonomy" id="1542737"/>
    <lineage>
        <taxon>Bacteria</taxon>
        <taxon>Bacillati</taxon>
        <taxon>Actinomycetota</taxon>
        <taxon>Actinomycetes</taxon>
        <taxon>Propionibacteriales</taxon>
        <taxon>Nocardioidaceae</taxon>
        <taxon>Nocardioides</taxon>
    </lineage>
</organism>
<dbReference type="AlphaFoldDB" id="A0A3N0DTK6"/>
<dbReference type="InterPro" id="IPR050300">
    <property type="entry name" value="GDXG_lipolytic_enzyme"/>
</dbReference>
<name>A0A3N0DTK6_9ACTN</name>
<dbReference type="Gene3D" id="3.40.50.1820">
    <property type="entry name" value="alpha/beta hydrolase"/>
    <property type="match status" value="1"/>
</dbReference>
<dbReference type="OrthoDB" id="9803828at2"/>
<sequence>MDAQRAAPREHRELQPAQRRHRVLVGLRRHLEHHRLRSSVGRSRGTLPCVSISRAAHLGVAVLATFLVRVLVRFKPQRWCPPAISLRLFRLSSQATNAITTADLRRRVPAAGWTSRTDLSYGPGRFDRFDLAVPDRPGPHPLVVWVHGGGWHFGDKRDVLPYGEMLAARGFAVAAVNYPLAPRVRYPAAPDAVRAALNHLREHAAELDLDPERIVLAGNSVGAQIVSELAVSGTSPLRGLVLFCGIYDPVGLDDSDRMFEAVLESAMWSVTRSRHWQHSPVCAEMTVVDKVTADFPPTFLSGGNQDPLFRRQTPPMAQRLHELEVAVEEFYPGDEAAPCFHEYQTWLGTPAGAEAFERVVAFLERNLGS</sequence>
<evidence type="ECO:0000259" key="2">
    <source>
        <dbReference type="Pfam" id="PF07859"/>
    </source>
</evidence>
<feature type="domain" description="Alpha/beta hydrolase fold-3" evidence="2">
    <location>
        <begin position="143"/>
        <end position="328"/>
    </location>
</feature>
<evidence type="ECO:0000313" key="3">
    <source>
        <dbReference type="EMBL" id="RNL78957.1"/>
    </source>
</evidence>
<keyword evidence="4" id="KW-1185">Reference proteome</keyword>
<protein>
    <submittedName>
        <fullName evidence="3">Alpha/beta hydrolase</fullName>
    </submittedName>
</protein>
<dbReference type="InterPro" id="IPR029058">
    <property type="entry name" value="AB_hydrolase_fold"/>
</dbReference>
<comment type="caution">
    <text evidence="3">The sequence shown here is derived from an EMBL/GenBank/DDBJ whole genome shotgun (WGS) entry which is preliminary data.</text>
</comment>
<dbReference type="Pfam" id="PF07859">
    <property type="entry name" value="Abhydrolase_3"/>
    <property type="match status" value="1"/>
</dbReference>